<keyword evidence="9" id="KW-1185">Reference proteome</keyword>
<comment type="similarity">
    <text evidence="2">Belongs to the kiwellin family.</text>
</comment>
<dbReference type="GO" id="GO:0005576">
    <property type="term" value="C:extracellular region"/>
    <property type="evidence" value="ECO:0007669"/>
    <property type="project" value="UniProtKB-SubCell"/>
</dbReference>
<dbReference type="InterPro" id="IPR013583">
    <property type="entry name" value="MCTP_C"/>
</dbReference>
<keyword evidence="6" id="KW-1133">Transmembrane helix</keyword>
<evidence type="ECO:0000259" key="7">
    <source>
        <dbReference type="Pfam" id="PF08372"/>
    </source>
</evidence>
<dbReference type="Pfam" id="PF24300">
    <property type="entry name" value="KWL1"/>
    <property type="match status" value="1"/>
</dbReference>
<dbReference type="InterPro" id="IPR047259">
    <property type="entry name" value="QUIRKY-like"/>
</dbReference>
<keyword evidence="6" id="KW-0472">Membrane</keyword>
<reference evidence="8 9" key="2">
    <citation type="journal article" date="2017" name="Genome Biol.">
        <title>New reference genome sequences of hot pepper reveal the massive evolution of plant disease-resistance genes by retroduplication.</title>
        <authorList>
            <person name="Kim S."/>
            <person name="Park J."/>
            <person name="Yeom S.I."/>
            <person name="Kim Y.M."/>
            <person name="Seo E."/>
            <person name="Kim K.T."/>
            <person name="Kim M.S."/>
            <person name="Lee J.M."/>
            <person name="Cheong K."/>
            <person name="Shin H.S."/>
            <person name="Kim S.B."/>
            <person name="Han K."/>
            <person name="Lee J."/>
            <person name="Park M."/>
            <person name="Lee H.A."/>
            <person name="Lee H.Y."/>
            <person name="Lee Y."/>
            <person name="Oh S."/>
            <person name="Lee J.H."/>
            <person name="Choi E."/>
            <person name="Choi E."/>
            <person name="Lee S.E."/>
            <person name="Jeon J."/>
            <person name="Kim H."/>
            <person name="Choi G."/>
            <person name="Song H."/>
            <person name="Lee J."/>
            <person name="Lee S.C."/>
            <person name="Kwon J.K."/>
            <person name="Lee H.Y."/>
            <person name="Koo N."/>
            <person name="Hong Y."/>
            <person name="Kim R.W."/>
            <person name="Kang W.H."/>
            <person name="Huh J.H."/>
            <person name="Kang B.C."/>
            <person name="Yang T.J."/>
            <person name="Lee Y.H."/>
            <person name="Bennetzen J.L."/>
            <person name="Choi D."/>
        </authorList>
    </citation>
    <scope>NUCLEOTIDE SEQUENCE [LARGE SCALE GENOMIC DNA]</scope>
    <source>
        <strain evidence="9">cv. CM334</strain>
    </source>
</reference>
<name>A0A2G2YXM2_CAPAN</name>
<sequence length="471" mass="52507">MSDADVHLWSMRRSKANFFRLMSAFSGLFSVGKWFGDVCMWKNPITTSLVHVLFLMLVCFPELILPTVFLYMCLIGLWNYQYRPRYPPHMNTRISHADSTHPDELDEEFDTFPTSRSSELVRMRYDRLRSLAGRIQTVVGDVATQGERVQALLSWRDPRATVLFIIFCLLAAIVLYATPFQVFSVLSGFYAMRHPRCKIRVLIILHSFDSALPPVSVVYTTKLKAETAIGPGTSFQSHGIEPDCCYLISKRNADKRIQVDHPKFHTTNIQKLKTEKRSGIKTMMNSCVGASMLVVLVFATLSCCLDARLQACHPSGKIRGIKPPPGQCNPENDSDCCKKGKTYTTYKCSPPVTGNTKAILTLNSFQKGGDGGGPSECDNQFHSDNTPVVALSTGWYSGGDRCLNYITISANGRSVKAKVVDECDSTMGCDEEHDYQPPCPNNIVDASKAVWEALGIPEGDWGDYDITWSDA</sequence>
<organism evidence="8 9">
    <name type="scientific">Capsicum annuum</name>
    <name type="common">Capsicum pepper</name>
    <dbReference type="NCBI Taxonomy" id="4072"/>
    <lineage>
        <taxon>Eukaryota</taxon>
        <taxon>Viridiplantae</taxon>
        <taxon>Streptophyta</taxon>
        <taxon>Embryophyta</taxon>
        <taxon>Tracheophyta</taxon>
        <taxon>Spermatophyta</taxon>
        <taxon>Magnoliopsida</taxon>
        <taxon>eudicotyledons</taxon>
        <taxon>Gunneridae</taxon>
        <taxon>Pentapetalae</taxon>
        <taxon>asterids</taxon>
        <taxon>lamiids</taxon>
        <taxon>Solanales</taxon>
        <taxon>Solanaceae</taxon>
        <taxon>Solanoideae</taxon>
        <taxon>Capsiceae</taxon>
        <taxon>Capsicum</taxon>
    </lineage>
</organism>
<feature type="transmembrane region" description="Helical" evidence="6">
    <location>
        <begin position="18"/>
        <end position="36"/>
    </location>
</feature>
<dbReference type="Proteomes" id="UP000222542">
    <property type="component" value="Unassembled WGS sequence"/>
</dbReference>
<reference evidence="8 9" key="1">
    <citation type="journal article" date="2014" name="Nat. Genet.">
        <title>Genome sequence of the hot pepper provides insights into the evolution of pungency in Capsicum species.</title>
        <authorList>
            <person name="Kim S."/>
            <person name="Park M."/>
            <person name="Yeom S.I."/>
            <person name="Kim Y.M."/>
            <person name="Lee J.M."/>
            <person name="Lee H.A."/>
            <person name="Seo E."/>
            <person name="Choi J."/>
            <person name="Cheong K."/>
            <person name="Kim K.T."/>
            <person name="Jung K."/>
            <person name="Lee G.W."/>
            <person name="Oh S.K."/>
            <person name="Bae C."/>
            <person name="Kim S.B."/>
            <person name="Lee H.Y."/>
            <person name="Kim S.Y."/>
            <person name="Kim M.S."/>
            <person name="Kang B.C."/>
            <person name="Jo Y.D."/>
            <person name="Yang H.B."/>
            <person name="Jeong H.J."/>
            <person name="Kang W.H."/>
            <person name="Kwon J.K."/>
            <person name="Shin C."/>
            <person name="Lim J.Y."/>
            <person name="Park J.H."/>
            <person name="Huh J.H."/>
            <person name="Kim J.S."/>
            <person name="Kim B.D."/>
            <person name="Cohen O."/>
            <person name="Paran I."/>
            <person name="Suh M.C."/>
            <person name="Lee S.B."/>
            <person name="Kim Y.K."/>
            <person name="Shin Y."/>
            <person name="Noh S.J."/>
            <person name="Park J."/>
            <person name="Seo Y.S."/>
            <person name="Kwon S.Y."/>
            <person name="Kim H.A."/>
            <person name="Park J.M."/>
            <person name="Kim H.J."/>
            <person name="Choi S.B."/>
            <person name="Bosland P.W."/>
            <person name="Reeves G."/>
            <person name="Jo S.H."/>
            <person name="Lee B.W."/>
            <person name="Cho H.T."/>
            <person name="Choi H.S."/>
            <person name="Lee M.S."/>
            <person name="Yu Y."/>
            <person name="Do Choi Y."/>
            <person name="Park B.S."/>
            <person name="van Deynze A."/>
            <person name="Ashrafi H."/>
            <person name="Hill T."/>
            <person name="Kim W.T."/>
            <person name="Pai H.S."/>
            <person name="Ahn H.K."/>
            <person name="Yeam I."/>
            <person name="Giovannoni J.J."/>
            <person name="Rose J.K."/>
            <person name="Sorensen I."/>
            <person name="Lee S.J."/>
            <person name="Kim R.W."/>
            <person name="Choi I.Y."/>
            <person name="Choi B.S."/>
            <person name="Lim J.S."/>
            <person name="Lee Y.H."/>
            <person name="Choi D."/>
        </authorList>
    </citation>
    <scope>NUCLEOTIDE SEQUENCE [LARGE SCALE GENOMIC DNA]</scope>
    <source>
        <strain evidence="9">cv. CM334</strain>
    </source>
</reference>
<keyword evidence="4" id="KW-0732">Signal</keyword>
<gene>
    <name evidence="8" type="ORF">T459_21766</name>
</gene>
<dbReference type="CDD" id="cd22270">
    <property type="entry name" value="DPBB_kiwellin-like"/>
    <property type="match status" value="1"/>
</dbReference>
<proteinExistence type="inferred from homology"/>
<evidence type="ECO:0000256" key="5">
    <source>
        <dbReference type="ARBA" id="ARBA00022737"/>
    </source>
</evidence>
<dbReference type="InterPro" id="IPR036908">
    <property type="entry name" value="RlpA-like_sf"/>
</dbReference>
<feature type="transmembrane region" description="Helical" evidence="6">
    <location>
        <begin position="48"/>
        <end position="78"/>
    </location>
</feature>
<keyword evidence="6" id="KW-0812">Transmembrane</keyword>
<dbReference type="PANTHER" id="PTHR31425:SF32">
    <property type="entry name" value="MULTIPLE C2 DOMAIN AND TRANSMEMBRANE REGION PROTEIN 9"/>
    <property type="match status" value="1"/>
</dbReference>
<feature type="transmembrane region" description="Helical" evidence="6">
    <location>
        <begin position="162"/>
        <end position="190"/>
    </location>
</feature>
<dbReference type="InterPro" id="IPR039271">
    <property type="entry name" value="Kiwellin-like"/>
</dbReference>
<evidence type="ECO:0000256" key="4">
    <source>
        <dbReference type="ARBA" id="ARBA00022729"/>
    </source>
</evidence>
<evidence type="ECO:0000256" key="1">
    <source>
        <dbReference type="ARBA" id="ARBA00004613"/>
    </source>
</evidence>
<evidence type="ECO:0000256" key="2">
    <source>
        <dbReference type="ARBA" id="ARBA00005592"/>
    </source>
</evidence>
<dbReference type="Gramene" id="PHT74489">
    <property type="protein sequence ID" value="PHT74489"/>
    <property type="gene ID" value="T459_21766"/>
</dbReference>
<dbReference type="AlphaFoldDB" id="A0A2G2YXM2"/>
<dbReference type="Gene3D" id="2.40.40.10">
    <property type="entry name" value="RlpA-like domain"/>
    <property type="match status" value="1"/>
</dbReference>
<keyword evidence="5" id="KW-0677">Repeat</keyword>
<keyword evidence="3" id="KW-0964">Secreted</keyword>
<evidence type="ECO:0000313" key="8">
    <source>
        <dbReference type="EMBL" id="PHT74489.1"/>
    </source>
</evidence>
<evidence type="ECO:0000256" key="6">
    <source>
        <dbReference type="SAM" id="Phobius"/>
    </source>
</evidence>
<dbReference type="Pfam" id="PF08372">
    <property type="entry name" value="PRT_C"/>
    <property type="match status" value="1"/>
</dbReference>
<dbReference type="PANTHER" id="PTHR31425">
    <property type="entry name" value="PHOSPHORIBOSYLANTHRANILATE TRANSFERASE ISOFORM 1"/>
    <property type="match status" value="1"/>
</dbReference>
<evidence type="ECO:0000313" key="9">
    <source>
        <dbReference type="Proteomes" id="UP000222542"/>
    </source>
</evidence>
<dbReference type="SUPFAM" id="SSF50685">
    <property type="entry name" value="Barwin-like endoglucanases"/>
    <property type="match status" value="1"/>
</dbReference>
<feature type="domain" description="Multiple C2" evidence="7">
    <location>
        <begin position="65"/>
        <end position="212"/>
    </location>
</feature>
<comment type="subcellular location">
    <subcellularLocation>
        <location evidence="1">Secreted</location>
    </subcellularLocation>
</comment>
<accession>A0A2G2YXM2</accession>
<evidence type="ECO:0000256" key="3">
    <source>
        <dbReference type="ARBA" id="ARBA00022525"/>
    </source>
</evidence>
<dbReference type="EMBL" id="AYRZ02000008">
    <property type="protein sequence ID" value="PHT74489.1"/>
    <property type="molecule type" value="Genomic_DNA"/>
</dbReference>
<protein>
    <submittedName>
        <fullName evidence="8">Ripening-related protein 1</fullName>
    </submittedName>
</protein>
<dbReference type="STRING" id="4072.A0A2G2YXM2"/>
<comment type="caution">
    <text evidence="8">The sequence shown here is derived from an EMBL/GenBank/DDBJ whole genome shotgun (WGS) entry which is preliminary data.</text>
</comment>